<feature type="domain" description="RCK N-terminal" evidence="7">
    <location>
        <begin position="1"/>
        <end position="119"/>
    </location>
</feature>
<keyword evidence="4" id="KW-0630">Potassium</keyword>
<dbReference type="PROSITE" id="PS51201">
    <property type="entry name" value="RCK_N"/>
    <property type="match status" value="1"/>
</dbReference>
<evidence type="ECO:0000256" key="1">
    <source>
        <dbReference type="ARBA" id="ARBA00017378"/>
    </source>
</evidence>
<proteinExistence type="predicted"/>
<name>A0A564ZHC3_9BACT</name>
<dbReference type="Proteomes" id="UP000334340">
    <property type="component" value="Unassembled WGS sequence"/>
</dbReference>
<dbReference type="PRINTS" id="PR00335">
    <property type="entry name" value="KUPTAKETRKA"/>
</dbReference>
<dbReference type="EMBL" id="CABIKM010000017">
    <property type="protein sequence ID" value="VUZ84731.1"/>
    <property type="molecule type" value="Genomic_DNA"/>
</dbReference>
<dbReference type="AlphaFoldDB" id="A0A564ZHC3"/>
<evidence type="ECO:0000259" key="8">
    <source>
        <dbReference type="PROSITE" id="PS51202"/>
    </source>
</evidence>
<dbReference type="InterPro" id="IPR006036">
    <property type="entry name" value="K_uptake_TrkA"/>
</dbReference>
<evidence type="ECO:0000256" key="4">
    <source>
        <dbReference type="ARBA" id="ARBA00022958"/>
    </source>
</evidence>
<dbReference type="Gene3D" id="3.30.70.1450">
    <property type="entry name" value="Regulator of K+ conductance, C-terminal domain"/>
    <property type="match status" value="1"/>
</dbReference>
<dbReference type="GO" id="GO:0015079">
    <property type="term" value="F:potassium ion transmembrane transporter activity"/>
    <property type="evidence" value="ECO:0007669"/>
    <property type="project" value="InterPro"/>
</dbReference>
<protein>
    <recommendedName>
        <fullName evidence="1">Trk system potassium uptake protein TrkA</fullName>
    </recommendedName>
</protein>
<evidence type="ECO:0000256" key="5">
    <source>
        <dbReference type="ARBA" id="ARBA00023027"/>
    </source>
</evidence>
<dbReference type="InterPro" id="IPR036291">
    <property type="entry name" value="NAD(P)-bd_dom_sf"/>
</dbReference>
<accession>A0A564ZHC3</accession>
<dbReference type="Pfam" id="PF02080">
    <property type="entry name" value="TrkA_C"/>
    <property type="match status" value="1"/>
</dbReference>
<evidence type="ECO:0000256" key="2">
    <source>
        <dbReference type="ARBA" id="ARBA00022448"/>
    </source>
</evidence>
<keyword evidence="6" id="KW-0406">Ion transport</keyword>
<sequence>MFVLIAGGGRTAAHLATLLLAHQHEVRLLEHRRDVLANLHHELPTEVIYEGNPIDPQVLEQAGIGRAKVLAACTSVDEDNLALCFFARTRYNVPRIIAWVNNPRAAWLFDEKFHVDVALNQAQIFSSLIEEEMSLGDMMTLLKLRRGRYSLVEEKIPAGARALGVAIKDLTLPSNSVIATIIRHGQILIPRGDTRFEVGDEVLAIADHEGAEELATLFGRPDQPMPDDTRDQGRP</sequence>
<dbReference type="PANTHER" id="PTHR43833">
    <property type="entry name" value="POTASSIUM CHANNEL PROTEIN 2-RELATED-RELATED"/>
    <property type="match status" value="1"/>
</dbReference>
<dbReference type="InterPro" id="IPR003148">
    <property type="entry name" value="RCK_N"/>
</dbReference>
<dbReference type="PROSITE" id="PS51202">
    <property type="entry name" value="RCK_C"/>
    <property type="match status" value="1"/>
</dbReference>
<keyword evidence="2" id="KW-0813">Transport</keyword>
<dbReference type="GO" id="GO:0005886">
    <property type="term" value="C:plasma membrane"/>
    <property type="evidence" value="ECO:0007669"/>
    <property type="project" value="InterPro"/>
</dbReference>
<feature type="domain" description="RCK C-terminal" evidence="8">
    <location>
        <begin position="139"/>
        <end position="220"/>
    </location>
</feature>
<dbReference type="PANTHER" id="PTHR43833:SF5">
    <property type="entry name" value="TRK SYSTEM POTASSIUM UPTAKE PROTEIN TRKA"/>
    <property type="match status" value="1"/>
</dbReference>
<keyword evidence="10" id="KW-1185">Reference proteome</keyword>
<dbReference type="Gene3D" id="3.40.50.720">
    <property type="entry name" value="NAD(P)-binding Rossmann-like Domain"/>
    <property type="match status" value="1"/>
</dbReference>
<organism evidence="9 10">
    <name type="scientific">Candidatus Methylomirabilis lanthanidiphila</name>
    <dbReference type="NCBI Taxonomy" id="2211376"/>
    <lineage>
        <taxon>Bacteria</taxon>
        <taxon>Candidatus Methylomirabilota</taxon>
        <taxon>Candidatus Methylomirabilia</taxon>
        <taxon>Candidatus Methylomirabilales</taxon>
        <taxon>Candidatus Methylomirabilaceae</taxon>
        <taxon>Candidatus Methylomirabilis</taxon>
    </lineage>
</organism>
<keyword evidence="3" id="KW-0633">Potassium transport</keyword>
<reference evidence="9 10" key="1">
    <citation type="submission" date="2019-07" db="EMBL/GenBank/DDBJ databases">
        <authorList>
            <person name="Cremers G."/>
        </authorList>
    </citation>
    <scope>NUCLEOTIDE SEQUENCE [LARGE SCALE GENOMIC DNA]</scope>
</reference>
<gene>
    <name evidence="9" type="ORF">MELA_01105</name>
</gene>
<evidence type="ECO:0000259" key="7">
    <source>
        <dbReference type="PROSITE" id="PS51201"/>
    </source>
</evidence>
<dbReference type="SUPFAM" id="SSF51735">
    <property type="entry name" value="NAD(P)-binding Rossmann-fold domains"/>
    <property type="match status" value="1"/>
</dbReference>
<dbReference type="InterPro" id="IPR036721">
    <property type="entry name" value="RCK_C_sf"/>
</dbReference>
<keyword evidence="5" id="KW-0520">NAD</keyword>
<dbReference type="Pfam" id="PF02254">
    <property type="entry name" value="TrkA_N"/>
    <property type="match status" value="1"/>
</dbReference>
<evidence type="ECO:0000313" key="9">
    <source>
        <dbReference type="EMBL" id="VUZ84731.1"/>
    </source>
</evidence>
<dbReference type="InterPro" id="IPR050721">
    <property type="entry name" value="Trk_Ktr_HKT_K-transport"/>
</dbReference>
<evidence type="ECO:0000256" key="3">
    <source>
        <dbReference type="ARBA" id="ARBA00022538"/>
    </source>
</evidence>
<dbReference type="SUPFAM" id="SSF116726">
    <property type="entry name" value="TrkA C-terminal domain-like"/>
    <property type="match status" value="1"/>
</dbReference>
<evidence type="ECO:0000313" key="10">
    <source>
        <dbReference type="Proteomes" id="UP000334340"/>
    </source>
</evidence>
<evidence type="ECO:0000256" key="6">
    <source>
        <dbReference type="ARBA" id="ARBA00023065"/>
    </source>
</evidence>
<dbReference type="InterPro" id="IPR006037">
    <property type="entry name" value="RCK_C"/>
</dbReference>